<comment type="caution">
    <text evidence="1">The sequence shown here is derived from an EMBL/GenBank/DDBJ whole genome shotgun (WGS) entry which is preliminary data.</text>
</comment>
<keyword evidence="2" id="KW-1185">Reference proteome</keyword>
<sequence length="211" mass="23991">MKEKLSSKAEKYIHSRDHFRKIAQHNFLAFNDHANLLISSTNELVASLTLFVSGKSFREIENGLYLADLMVSFCRSHFIASDLILGGELVEGAVIIRKQMELVARLNELSYDLSFDKLVRRTPNIKHLKSGINKLYSEYSEISHSASPKVMQILGRKELEQGAFTPVYPEFQDNAYVAMQHLIMTALGSVEIHFEFRRAAQALMIAVKLRS</sequence>
<protein>
    <recommendedName>
        <fullName evidence="3">HEPN AbiU2-like domain-containing protein</fullName>
    </recommendedName>
</protein>
<dbReference type="EMBL" id="JAOVQN010000008">
    <property type="protein sequence ID" value="MCU9838109.1"/>
    <property type="molecule type" value="Genomic_DNA"/>
</dbReference>
<accession>A0ABT2WQG1</accession>
<name>A0ABT2WQG1_9RHOB</name>
<reference evidence="1 2" key="1">
    <citation type="submission" date="2022-10" db="EMBL/GenBank/DDBJ databases">
        <title>Ruegeria sp. nov., isolated from ocean surface water.</title>
        <authorList>
            <person name="He W."/>
            <person name="Wang L."/>
            <person name="Zhang D.-F."/>
        </authorList>
    </citation>
    <scope>NUCLEOTIDE SEQUENCE [LARGE SCALE GENOMIC DNA]</scope>
    <source>
        <strain evidence="1 2">WL0004</strain>
    </source>
</reference>
<proteinExistence type="predicted"/>
<organism evidence="1 2">
    <name type="scientific">Ruegeria marisflavi</name>
    <dbReference type="NCBI Taxonomy" id="2984152"/>
    <lineage>
        <taxon>Bacteria</taxon>
        <taxon>Pseudomonadati</taxon>
        <taxon>Pseudomonadota</taxon>
        <taxon>Alphaproteobacteria</taxon>
        <taxon>Rhodobacterales</taxon>
        <taxon>Roseobacteraceae</taxon>
        <taxon>Ruegeria</taxon>
    </lineage>
</organism>
<evidence type="ECO:0000313" key="1">
    <source>
        <dbReference type="EMBL" id="MCU9838109.1"/>
    </source>
</evidence>
<feature type="non-terminal residue" evidence="1">
    <location>
        <position position="211"/>
    </location>
</feature>
<evidence type="ECO:0000313" key="2">
    <source>
        <dbReference type="Proteomes" id="UP001321014"/>
    </source>
</evidence>
<evidence type="ECO:0008006" key="3">
    <source>
        <dbReference type="Google" id="ProtNLM"/>
    </source>
</evidence>
<dbReference type="RefSeq" id="WP_263388177.1">
    <property type="nucleotide sequence ID" value="NZ_JAOVQN010000008.1"/>
</dbReference>
<dbReference type="Proteomes" id="UP001321014">
    <property type="component" value="Unassembled WGS sequence"/>
</dbReference>
<gene>
    <name evidence="1" type="ORF">OEZ49_10070</name>
</gene>